<dbReference type="RefSeq" id="WP_143131852.1">
    <property type="nucleotide sequence ID" value="NZ_FPBH01000052.1"/>
</dbReference>
<organism evidence="1 2">
    <name type="scientific">Paraburkholderia aspalathi</name>
    <dbReference type="NCBI Taxonomy" id="1324617"/>
    <lineage>
        <taxon>Bacteria</taxon>
        <taxon>Pseudomonadati</taxon>
        <taxon>Pseudomonadota</taxon>
        <taxon>Betaproteobacteria</taxon>
        <taxon>Burkholderiales</taxon>
        <taxon>Burkholderiaceae</taxon>
        <taxon>Paraburkholderia</taxon>
    </lineage>
</organism>
<dbReference type="OrthoDB" id="9009338at2"/>
<evidence type="ECO:0000313" key="1">
    <source>
        <dbReference type="EMBL" id="SFU26326.1"/>
    </source>
</evidence>
<dbReference type="AlphaFoldDB" id="A0A1I7EQY3"/>
<gene>
    <name evidence="1" type="ORF">SAMN05192563_105216</name>
</gene>
<accession>A0A1I7EQY3</accession>
<proteinExistence type="predicted"/>
<reference evidence="1 2" key="1">
    <citation type="submission" date="2016-10" db="EMBL/GenBank/DDBJ databases">
        <authorList>
            <person name="de Groot N.N."/>
        </authorList>
    </citation>
    <scope>NUCLEOTIDE SEQUENCE [LARGE SCALE GENOMIC DNA]</scope>
    <source>
        <strain evidence="1 2">LMG 27731</strain>
    </source>
</reference>
<evidence type="ECO:0000313" key="2">
    <source>
        <dbReference type="Proteomes" id="UP000198844"/>
    </source>
</evidence>
<protein>
    <submittedName>
        <fullName evidence="1">Uncharacterized protein</fullName>
    </submittedName>
</protein>
<dbReference type="Proteomes" id="UP000198844">
    <property type="component" value="Unassembled WGS sequence"/>
</dbReference>
<dbReference type="EMBL" id="FPBH01000052">
    <property type="protein sequence ID" value="SFU26326.1"/>
    <property type="molecule type" value="Genomic_DNA"/>
</dbReference>
<sequence>MNNDMHPMVAHPAIIAESNRLATGIGSFLGKCGLKRDRITPISIVYAQAAYQPLPSFWRDLTYGAVLIAVEVHAPGFLGTILRPDGQPSDFAHAIELELKLRTSDELNAELLLSLSDKERPTSPQRTVGYYKN</sequence>
<name>A0A1I7EQY3_9BURK</name>